<evidence type="ECO:0000313" key="1">
    <source>
        <dbReference type="EMBL" id="SNS05341.1"/>
    </source>
</evidence>
<dbReference type="AlphaFoldDB" id="A0A239BCP8"/>
<dbReference type="EMBL" id="FZNR01000009">
    <property type="protein sequence ID" value="SNS05341.1"/>
    <property type="molecule type" value="Genomic_DNA"/>
</dbReference>
<keyword evidence="2" id="KW-1185">Reference proteome</keyword>
<dbReference type="RefSeq" id="WP_089295361.1">
    <property type="nucleotide sequence ID" value="NZ_BOMU01000059.1"/>
</dbReference>
<evidence type="ECO:0000313" key="2">
    <source>
        <dbReference type="Proteomes" id="UP000198415"/>
    </source>
</evidence>
<gene>
    <name evidence="1" type="ORF">SAMN06264365_109104</name>
</gene>
<reference evidence="1 2" key="1">
    <citation type="submission" date="2017-06" db="EMBL/GenBank/DDBJ databases">
        <authorList>
            <person name="Kim H.J."/>
            <person name="Triplett B.A."/>
        </authorList>
    </citation>
    <scope>NUCLEOTIDE SEQUENCE [LARGE SCALE GENOMIC DNA]</scope>
    <source>
        <strain evidence="1 2">DSM 43151</strain>
    </source>
</reference>
<proteinExistence type="predicted"/>
<dbReference type="OrthoDB" id="3530961at2"/>
<sequence length="126" mass="13681">MTTTAIPADTARQALTNGLHDLADYLAQHPDIPIPGAGREISYYVDGDDDRTGLANLAQVANLLGVEVTDLHGSPVTETTTHFHAARQFGPITYQAVYITRATMADHDALMSYRDSIRADRPEATE</sequence>
<dbReference type="Proteomes" id="UP000198415">
    <property type="component" value="Unassembled WGS sequence"/>
</dbReference>
<name>A0A239BCP8_9ACTN</name>
<protein>
    <submittedName>
        <fullName evidence="1">Uncharacterized protein</fullName>
    </submittedName>
</protein>
<organism evidence="1 2">
    <name type="scientific">Actinoplanes regularis</name>
    <dbReference type="NCBI Taxonomy" id="52697"/>
    <lineage>
        <taxon>Bacteria</taxon>
        <taxon>Bacillati</taxon>
        <taxon>Actinomycetota</taxon>
        <taxon>Actinomycetes</taxon>
        <taxon>Micromonosporales</taxon>
        <taxon>Micromonosporaceae</taxon>
        <taxon>Actinoplanes</taxon>
    </lineage>
</organism>
<accession>A0A239BCP8</accession>